<feature type="signal peptide" evidence="2">
    <location>
        <begin position="1"/>
        <end position="22"/>
    </location>
</feature>
<protein>
    <recommendedName>
        <fullName evidence="5">Secreted protein</fullName>
    </recommendedName>
</protein>
<accession>A0AAN7BK91</accession>
<evidence type="ECO:0008006" key="5">
    <source>
        <dbReference type="Google" id="ProtNLM"/>
    </source>
</evidence>
<evidence type="ECO:0000313" key="3">
    <source>
        <dbReference type="EMBL" id="KAK4225000.1"/>
    </source>
</evidence>
<dbReference type="Proteomes" id="UP001301958">
    <property type="component" value="Unassembled WGS sequence"/>
</dbReference>
<comment type="caution">
    <text evidence="3">The sequence shown here is derived from an EMBL/GenBank/DDBJ whole genome shotgun (WGS) entry which is preliminary data.</text>
</comment>
<gene>
    <name evidence="3" type="ORF">QBC38DRAFT_282340</name>
</gene>
<dbReference type="AlphaFoldDB" id="A0AAN7BK91"/>
<keyword evidence="4" id="KW-1185">Reference proteome</keyword>
<feature type="compositionally biased region" description="Basic and acidic residues" evidence="1">
    <location>
        <begin position="66"/>
        <end position="77"/>
    </location>
</feature>
<dbReference type="EMBL" id="MU865378">
    <property type="protein sequence ID" value="KAK4225000.1"/>
    <property type="molecule type" value="Genomic_DNA"/>
</dbReference>
<reference evidence="3" key="1">
    <citation type="journal article" date="2023" name="Mol. Phylogenet. Evol.">
        <title>Genome-scale phylogeny and comparative genomics of the fungal order Sordariales.</title>
        <authorList>
            <person name="Hensen N."/>
            <person name="Bonometti L."/>
            <person name="Westerberg I."/>
            <person name="Brannstrom I.O."/>
            <person name="Guillou S."/>
            <person name="Cros-Aarteil S."/>
            <person name="Calhoun S."/>
            <person name="Haridas S."/>
            <person name="Kuo A."/>
            <person name="Mondo S."/>
            <person name="Pangilinan J."/>
            <person name="Riley R."/>
            <person name="LaButti K."/>
            <person name="Andreopoulos B."/>
            <person name="Lipzen A."/>
            <person name="Chen C."/>
            <person name="Yan M."/>
            <person name="Daum C."/>
            <person name="Ng V."/>
            <person name="Clum A."/>
            <person name="Steindorff A."/>
            <person name="Ohm R.A."/>
            <person name="Martin F."/>
            <person name="Silar P."/>
            <person name="Natvig D.O."/>
            <person name="Lalanne C."/>
            <person name="Gautier V."/>
            <person name="Ament-Velasquez S.L."/>
            <person name="Kruys A."/>
            <person name="Hutchinson M.I."/>
            <person name="Powell A.J."/>
            <person name="Barry K."/>
            <person name="Miller A.N."/>
            <person name="Grigoriev I.V."/>
            <person name="Debuchy R."/>
            <person name="Gladieux P."/>
            <person name="Hiltunen Thoren M."/>
            <person name="Johannesson H."/>
        </authorList>
    </citation>
    <scope>NUCLEOTIDE SEQUENCE</scope>
    <source>
        <strain evidence="3">CBS 990.96</strain>
    </source>
</reference>
<proteinExistence type="predicted"/>
<evidence type="ECO:0000256" key="1">
    <source>
        <dbReference type="SAM" id="MobiDB-lite"/>
    </source>
</evidence>
<keyword evidence="2" id="KW-0732">Signal</keyword>
<feature type="chain" id="PRO_5042989728" description="Secreted protein" evidence="2">
    <location>
        <begin position="23"/>
        <end position="105"/>
    </location>
</feature>
<sequence>MTFRQRILLPVLFNQTLPACSADQAGQRCSKYSMLMSTESKFPVLLPKLTRVTFSIQDLLEPRDGRLGHSHKIERPDSNTVCGHAESPNVVRKADESAACEETPM</sequence>
<name>A0AAN7BK91_9PEZI</name>
<feature type="region of interest" description="Disordered" evidence="1">
    <location>
        <begin position="66"/>
        <end position="86"/>
    </location>
</feature>
<evidence type="ECO:0000313" key="4">
    <source>
        <dbReference type="Proteomes" id="UP001301958"/>
    </source>
</evidence>
<organism evidence="3 4">
    <name type="scientific">Podospora fimiseda</name>
    <dbReference type="NCBI Taxonomy" id="252190"/>
    <lineage>
        <taxon>Eukaryota</taxon>
        <taxon>Fungi</taxon>
        <taxon>Dikarya</taxon>
        <taxon>Ascomycota</taxon>
        <taxon>Pezizomycotina</taxon>
        <taxon>Sordariomycetes</taxon>
        <taxon>Sordariomycetidae</taxon>
        <taxon>Sordariales</taxon>
        <taxon>Podosporaceae</taxon>
        <taxon>Podospora</taxon>
    </lineage>
</organism>
<evidence type="ECO:0000256" key="2">
    <source>
        <dbReference type="SAM" id="SignalP"/>
    </source>
</evidence>
<reference evidence="3" key="2">
    <citation type="submission" date="2023-05" db="EMBL/GenBank/DDBJ databases">
        <authorList>
            <consortium name="Lawrence Berkeley National Laboratory"/>
            <person name="Steindorff A."/>
            <person name="Hensen N."/>
            <person name="Bonometti L."/>
            <person name="Westerberg I."/>
            <person name="Brannstrom I.O."/>
            <person name="Guillou S."/>
            <person name="Cros-Aarteil S."/>
            <person name="Calhoun S."/>
            <person name="Haridas S."/>
            <person name="Kuo A."/>
            <person name="Mondo S."/>
            <person name="Pangilinan J."/>
            <person name="Riley R."/>
            <person name="Labutti K."/>
            <person name="Andreopoulos B."/>
            <person name="Lipzen A."/>
            <person name="Chen C."/>
            <person name="Yanf M."/>
            <person name="Daum C."/>
            <person name="Ng V."/>
            <person name="Clum A."/>
            <person name="Ohm R."/>
            <person name="Martin F."/>
            <person name="Silar P."/>
            <person name="Natvig D."/>
            <person name="Lalanne C."/>
            <person name="Gautier V."/>
            <person name="Ament-Velasquez S.L."/>
            <person name="Kruys A."/>
            <person name="Hutchinson M.I."/>
            <person name="Powell A.J."/>
            <person name="Barry K."/>
            <person name="Miller A.N."/>
            <person name="Grigoriev I.V."/>
            <person name="Debuchy R."/>
            <person name="Gladieux P."/>
            <person name="Thoren M.H."/>
            <person name="Johannesson H."/>
        </authorList>
    </citation>
    <scope>NUCLEOTIDE SEQUENCE</scope>
    <source>
        <strain evidence="3">CBS 990.96</strain>
    </source>
</reference>